<dbReference type="EMBL" id="HBFQ01026947">
    <property type="protein sequence ID" value="CAD8844680.1"/>
    <property type="molecule type" value="Transcribed_RNA"/>
</dbReference>
<feature type="region of interest" description="Disordered" evidence="1">
    <location>
        <begin position="515"/>
        <end position="538"/>
    </location>
</feature>
<evidence type="ECO:0000313" key="2">
    <source>
        <dbReference type="EMBL" id="CAD8844680.1"/>
    </source>
</evidence>
<organism evidence="2">
    <name type="scientific">Noctiluca scintillans</name>
    <name type="common">Sea sparkle</name>
    <name type="synonym">Red tide dinoflagellate</name>
    <dbReference type="NCBI Taxonomy" id="2966"/>
    <lineage>
        <taxon>Eukaryota</taxon>
        <taxon>Sar</taxon>
        <taxon>Alveolata</taxon>
        <taxon>Dinophyceae</taxon>
        <taxon>Noctilucales</taxon>
        <taxon>Noctilucaceae</taxon>
        <taxon>Noctiluca</taxon>
    </lineage>
</organism>
<reference evidence="2" key="1">
    <citation type="submission" date="2021-01" db="EMBL/GenBank/DDBJ databases">
        <authorList>
            <person name="Corre E."/>
            <person name="Pelletier E."/>
            <person name="Niang G."/>
            <person name="Scheremetjew M."/>
            <person name="Finn R."/>
            <person name="Kale V."/>
            <person name="Holt S."/>
            <person name="Cochrane G."/>
            <person name="Meng A."/>
            <person name="Brown T."/>
            <person name="Cohen L."/>
        </authorList>
    </citation>
    <scope>NUCLEOTIDE SEQUENCE</scope>
</reference>
<name>A0A7S1A7B8_NOCSC</name>
<gene>
    <name evidence="2" type="ORF">NSCI0253_LOCUS19030</name>
</gene>
<evidence type="ECO:0000256" key="1">
    <source>
        <dbReference type="SAM" id="MobiDB-lite"/>
    </source>
</evidence>
<dbReference type="SUPFAM" id="SSF55073">
    <property type="entry name" value="Nucleotide cyclase"/>
    <property type="match status" value="1"/>
</dbReference>
<dbReference type="InterPro" id="IPR049232">
    <property type="entry name" value="DUF6829"/>
</dbReference>
<proteinExistence type="predicted"/>
<evidence type="ECO:0008006" key="3">
    <source>
        <dbReference type="Google" id="ProtNLM"/>
    </source>
</evidence>
<dbReference type="InterPro" id="IPR029787">
    <property type="entry name" value="Nucleotide_cyclase"/>
</dbReference>
<sequence>MGNQGSCISVPCTATRGNGWPPEKLFAGTDAQDFDVTTAGREEGPLPLGAGVQSDVCCIAWMLTPQEHSKISDTLLLSFHGHVRSCVESLGAKILVDTAASGLLLGRPIEEYNMNQEDAALRFGQALCLWAVEQVRFGLRVGVHTGALRVMRLPSGRVGFYGDAYNRARELATTGRDNVVHLSRAVKDKLRALETISLLVMPSRTSFLLDAHSEVPDEEDNRPEGVGDSLVSTCRPTENKNKMSMDNFRNMLIDKSVDINAFGKGTAKTIEEFYQDVIIDEKSHLVDVGHTFERVVPLLRVSFRVVDSAGRLRELRIQATDGVRGEQKRNLPLALVLSSHESDSWMKSVENCFWDKFNLSVETQRQHLHVDHSSYVTKEERLMSSSVPGIVSIYKSHNVVINVKDQFAVGLACVGLPKCTDFKTVKADVEYRWGWATVGTMSKEDELMQLLQSSGVDMTEWSADSFSQLYTEVHEKQTATLERRDNVLMRTIRVIKIWVHANILNHEQVLIMKRKTQNGKNDDSSENKPVSKQMTGDDWESNMVEALSRLGMTEQLQEECLNVDMSSYKFSEEVTNSRSFPGLKTVYLINEVSVYVVDPTNPELHFLGLPDGNDFSFVRMDRSATVVIADRQSKQGPSSNAGMTLFHWGWEPVSVRESIPKKRTLKTVKKADPVPVVVEKERPPKRRAPTPEALRPDNDDGPLLQRLMANQTTDWGRARNAAQRIRDPDYSCKHFFDDISAAFPELRLYVQSGSCSASGRSHDDEYQRTIAALFAVYWLMRVSVRGHECFCFGLNEDWTGPMKPMLELEDPSEEAVEFEKRQAFFEQADWETLTKLFKQAGLLTEDGHDPERTLAMLVLMAIHDIMKVTALLPAVEEAVVDFSGYKVGDVVSDHDVALSYILEHHPSWLPSFHGLPTSQRESVKFTHSKLDYNMGWLVQAEAPPGALFRTFKNVVVSGRARSHDIAFYFVHWFVDLAGAEPYPLEGCEKFVLKFPLKLLKMFLDSFSIVGTLSEDTTETQVFEKYIRWRWSSHEPSLGIVPVGTGSVALMRLVVMAQGDSRKIVKAFWQLNEEDREVLSTEMAITGLPGQQYSGESLGLSVGPAILVYYAPALMQKAGKQNPAAAMKVLAEVFRQTRQMWPIQEAESMCYVIVRIETLKEKDINALLKFDSSSMWVIQRASDHDGAVKQIPISSLGTVNWRLTVVLNFAGKSTSVTLNTIAPTPTLPGCRKSMKARSETSTLSNNHH</sequence>
<dbReference type="AlphaFoldDB" id="A0A7S1A7B8"/>
<protein>
    <recommendedName>
        <fullName evidence="3">Guanylate cyclase domain-containing protein</fullName>
    </recommendedName>
</protein>
<accession>A0A7S1A7B8</accession>
<feature type="region of interest" description="Disordered" evidence="1">
    <location>
        <begin position="681"/>
        <end position="703"/>
    </location>
</feature>
<dbReference type="Gene3D" id="3.30.70.1230">
    <property type="entry name" value="Nucleotide cyclase"/>
    <property type="match status" value="1"/>
</dbReference>
<dbReference type="Pfam" id="PF20717">
    <property type="entry name" value="DUF6829"/>
    <property type="match status" value="1"/>
</dbReference>